<dbReference type="Proteomes" id="UP000005627">
    <property type="component" value="Chromosome 6"/>
</dbReference>
<feature type="compositionally biased region" description="Low complexity" evidence="1">
    <location>
        <begin position="238"/>
        <end position="249"/>
    </location>
</feature>
<dbReference type="InParanoid" id="G8ZXM2"/>
<gene>
    <name evidence="3" type="primary">TDEL0F05550</name>
    <name evidence="3" type="ORF">TDEL_0F05550</name>
</gene>
<keyword evidence="2" id="KW-1133">Transmembrane helix</keyword>
<evidence type="ECO:0000313" key="3">
    <source>
        <dbReference type="EMBL" id="CCE93366.1"/>
    </source>
</evidence>
<dbReference type="FunCoup" id="G8ZXM2">
    <property type="interactions" value="25"/>
</dbReference>
<feature type="region of interest" description="Disordered" evidence="1">
    <location>
        <begin position="198"/>
        <end position="250"/>
    </location>
</feature>
<dbReference type="RefSeq" id="XP_003682577.1">
    <property type="nucleotide sequence ID" value="XM_003682529.1"/>
</dbReference>
<evidence type="ECO:0000256" key="1">
    <source>
        <dbReference type="SAM" id="MobiDB-lite"/>
    </source>
</evidence>
<reference evidence="3 4" key="1">
    <citation type="journal article" date="2011" name="Proc. Natl. Acad. Sci. U.S.A.">
        <title>Evolutionary erosion of yeast sex chromosomes by mating-type switching accidents.</title>
        <authorList>
            <person name="Gordon J.L."/>
            <person name="Armisen D."/>
            <person name="Proux-Wera E."/>
            <person name="Oheigeartaigh S.S."/>
            <person name="Byrne K.P."/>
            <person name="Wolfe K.H."/>
        </authorList>
    </citation>
    <scope>NUCLEOTIDE SEQUENCE [LARGE SCALE GENOMIC DNA]</scope>
    <source>
        <strain evidence="4">ATCC 10662 / CBS 1146 / NBRC 0425 / NCYC 2629 / NRRL Y-866</strain>
    </source>
</reference>
<dbReference type="EMBL" id="HE616747">
    <property type="protein sequence ID" value="CCE93366.1"/>
    <property type="molecule type" value="Genomic_DNA"/>
</dbReference>
<feature type="region of interest" description="Disordered" evidence="1">
    <location>
        <begin position="56"/>
        <end position="178"/>
    </location>
</feature>
<feature type="compositionally biased region" description="Basic and acidic residues" evidence="1">
    <location>
        <begin position="69"/>
        <end position="97"/>
    </location>
</feature>
<dbReference type="OrthoDB" id="4097102at2759"/>
<keyword evidence="2" id="KW-0472">Membrane</keyword>
<sequence length="337" mass="37674">MGTVSIAVGCAVGIPIGLGVLVALFCWARLQRRYKREEEEDKELENVIHDDNASITFHNSRTLQPSSGWEEKNEASNDMSHEDSEIFDEQKQPDHHIIGSGSSEGSLSHEEKLAGASHGEKGKKGKGDPARKKSKYFVPAYRRKINSMQVNLSPTDGTSTVNSSSTSLTSSQKAPKRQVSLYDQMVPVVATEKQGLFDQADEKERHSSNENLIKNLNSQDYGSYYPRRASSSSLNQLHSTNHSTSSFHTRASSMNSGVKVAVPSENVFATPKSEQALNAPIKNDEKVEKHDDVYLLKNNYDITNTNEIAEEDQYENEFTNYSENKREFINTLRPKKL</sequence>
<organism evidence="3 4">
    <name type="scientific">Torulaspora delbrueckii</name>
    <name type="common">Yeast</name>
    <name type="synonym">Candida colliculosa</name>
    <dbReference type="NCBI Taxonomy" id="4950"/>
    <lineage>
        <taxon>Eukaryota</taxon>
        <taxon>Fungi</taxon>
        <taxon>Dikarya</taxon>
        <taxon>Ascomycota</taxon>
        <taxon>Saccharomycotina</taxon>
        <taxon>Saccharomycetes</taxon>
        <taxon>Saccharomycetales</taxon>
        <taxon>Saccharomycetaceae</taxon>
        <taxon>Torulaspora</taxon>
    </lineage>
</organism>
<feature type="transmembrane region" description="Helical" evidence="2">
    <location>
        <begin position="6"/>
        <end position="28"/>
    </location>
</feature>
<evidence type="ECO:0008006" key="5">
    <source>
        <dbReference type="Google" id="ProtNLM"/>
    </source>
</evidence>
<accession>G8ZXM2</accession>
<evidence type="ECO:0000256" key="2">
    <source>
        <dbReference type="SAM" id="Phobius"/>
    </source>
</evidence>
<keyword evidence="2" id="KW-0812">Transmembrane</keyword>
<feature type="compositionally biased region" description="Basic and acidic residues" evidence="1">
    <location>
        <begin position="107"/>
        <end position="131"/>
    </location>
</feature>
<dbReference type="eggNOG" id="ENOG502RZI6">
    <property type="taxonomic scope" value="Eukaryota"/>
</dbReference>
<feature type="compositionally biased region" description="Polar residues" evidence="1">
    <location>
        <begin position="146"/>
        <end position="157"/>
    </location>
</feature>
<feature type="compositionally biased region" description="Low complexity" evidence="1">
    <location>
        <begin position="158"/>
        <end position="171"/>
    </location>
</feature>
<dbReference type="AlphaFoldDB" id="G8ZXM2"/>
<keyword evidence="4" id="KW-1185">Reference proteome</keyword>
<evidence type="ECO:0000313" key="4">
    <source>
        <dbReference type="Proteomes" id="UP000005627"/>
    </source>
</evidence>
<feature type="compositionally biased region" description="Polar residues" evidence="1">
    <location>
        <begin position="209"/>
        <end position="221"/>
    </location>
</feature>
<feature type="compositionally biased region" description="Polar residues" evidence="1">
    <location>
        <begin position="56"/>
        <end position="67"/>
    </location>
</feature>
<proteinExistence type="predicted"/>
<dbReference type="GeneID" id="11504236"/>
<name>G8ZXM2_TORDE</name>
<protein>
    <recommendedName>
        <fullName evidence="5">Suppressor of lethality of KEX2 GAS1 double null mutant protein 1</fullName>
    </recommendedName>
</protein>
<dbReference type="KEGG" id="tdl:TDEL_0F05550"/>
<dbReference type="HOGENOM" id="CLU_079389_0_0_1"/>